<protein>
    <submittedName>
        <fullName evidence="4">Sbno2 protein</fullName>
    </submittedName>
</protein>
<keyword evidence="2" id="KW-0732">Signal</keyword>
<proteinExistence type="predicted"/>
<dbReference type="EMBL" id="CAJNDS010000028">
    <property type="protein sequence ID" value="CAE6924457.1"/>
    <property type="molecule type" value="Genomic_DNA"/>
</dbReference>
<feature type="compositionally biased region" description="Basic residues" evidence="1">
    <location>
        <begin position="840"/>
        <end position="857"/>
    </location>
</feature>
<feature type="domain" description="Strawberry notch helicase C" evidence="3">
    <location>
        <begin position="340"/>
        <end position="502"/>
    </location>
</feature>
<dbReference type="InterPro" id="IPR026937">
    <property type="entry name" value="SBNO_Helicase_C_dom"/>
</dbReference>
<feature type="region of interest" description="Disordered" evidence="1">
    <location>
        <begin position="831"/>
        <end position="857"/>
    </location>
</feature>
<comment type="caution">
    <text evidence="4">The sequence shown here is derived from an EMBL/GenBank/DDBJ whole genome shotgun (WGS) entry which is preliminary data.</text>
</comment>
<dbReference type="PANTHER" id="PTHR12706">
    <property type="entry name" value="STRAWBERRY NOTCH-RELATED"/>
    <property type="match status" value="1"/>
</dbReference>
<organism evidence="4 5">
    <name type="scientific">Symbiodinium natans</name>
    <dbReference type="NCBI Taxonomy" id="878477"/>
    <lineage>
        <taxon>Eukaryota</taxon>
        <taxon>Sar</taxon>
        <taxon>Alveolata</taxon>
        <taxon>Dinophyceae</taxon>
        <taxon>Suessiales</taxon>
        <taxon>Symbiodiniaceae</taxon>
        <taxon>Symbiodinium</taxon>
    </lineage>
</organism>
<evidence type="ECO:0000313" key="4">
    <source>
        <dbReference type="EMBL" id="CAE6924457.1"/>
    </source>
</evidence>
<accession>A0A812GJ80</accession>
<dbReference type="Proteomes" id="UP000604046">
    <property type="component" value="Unassembled WGS sequence"/>
</dbReference>
<dbReference type="PANTHER" id="PTHR12706:SF30">
    <property type="entry name" value="PROTEIN STRAWBERRY NOTCH-RELATED"/>
    <property type="match status" value="1"/>
</dbReference>
<feature type="chain" id="PRO_5032914944" evidence="2">
    <location>
        <begin position="19"/>
        <end position="857"/>
    </location>
</feature>
<reference evidence="4" key="1">
    <citation type="submission" date="2021-02" db="EMBL/GenBank/DDBJ databases">
        <authorList>
            <person name="Dougan E. K."/>
            <person name="Rhodes N."/>
            <person name="Thang M."/>
            <person name="Chan C."/>
        </authorList>
    </citation>
    <scope>NUCLEOTIDE SEQUENCE</scope>
</reference>
<feature type="signal peptide" evidence="2">
    <location>
        <begin position="1"/>
        <end position="18"/>
    </location>
</feature>
<dbReference type="Gene3D" id="3.40.50.1110">
    <property type="entry name" value="SGNH hydrolase"/>
    <property type="match status" value="1"/>
</dbReference>
<dbReference type="Pfam" id="PF13871">
    <property type="entry name" value="Helicase_C_4"/>
    <property type="match status" value="1"/>
</dbReference>
<dbReference type="GO" id="GO:0006355">
    <property type="term" value="P:regulation of DNA-templated transcription"/>
    <property type="evidence" value="ECO:0007669"/>
    <property type="project" value="InterPro"/>
</dbReference>
<keyword evidence="5" id="KW-1185">Reference proteome</keyword>
<sequence length="857" mass="95021">MARRTWASVVCVLAVVLAIGKRHSQLFLRVVSAPPSTVAPLSQSDLARGAQSEFVESLITRKRHNQLTWLPTDAGFMNSEFSSILVLGDSYGDDVDMGFYCWPSRLGKRLSLPVLNVARGGSESAHVAAQLERAHAWRHEEFALDARSLMILHTGGNDALHSLRDPRMLGLLVSDLYRLRSSPELELSMLSFPKELGKVITRHLDQFFEMAATHGHRKVLLSTLPIMSCLPLGRILVHTLVPGAGAGFVNRSLRALGRSINRCVFEDISTLTAKHGVHAQVFDEASQLELLAEEAGASQLNLWEGSRLVLRQLHRVFLGPVSSKDFWHDGHHPAAQAHESLAKEVRFVSTVARRLRILGAMMRGDRNSAHGAVKSLASFDLQNRYGRQALARFFELLRTGQQPEVSFSFLAYRGGRRRGAWQGWPEFRKAAEEALDLIGLRPDTEDKYEESLTESKNLNVFLNRLLMLEPVIQNALFDAVAELYAHLVSLDRASGSYDGGLELLDQKRGIQAEVRLVKREVLFEDPITGAETAYIRLHLDRGMAWDAAEEVLDRCGGRAEEVEGFYWCLNLPRASSPPVVLAIARPRFRGARLGALGQSEDEEEESDVELELHWPQGPPAGHSLDQRVYSSTLRKGERFRKSKASDLPRVQAAWQAARSASSERWREEHVLTGSILSTWAVLGTAIGASQSSKAPRKIPLVRAKLSDGGAIVGVRVQPERLQEVRYVLSALGEERSRKLDKEGSEEPAQAEHDITRLSAQLEAFLRTQPDQQAVWFGFAGAHKVLAADGLVSQGAPGMLLAQEAMEDLERNGKVDIDTETGLVRLREKPKGCGWYIPPPKKPKVGRGRGRGRGRRGT</sequence>
<dbReference type="AlphaFoldDB" id="A0A812GJ80"/>
<dbReference type="InterPro" id="IPR036514">
    <property type="entry name" value="SGNH_hydro_sf"/>
</dbReference>
<dbReference type="GO" id="GO:0016788">
    <property type="term" value="F:hydrolase activity, acting on ester bonds"/>
    <property type="evidence" value="ECO:0007669"/>
    <property type="project" value="InterPro"/>
</dbReference>
<dbReference type="InterPro" id="IPR026741">
    <property type="entry name" value="SNO"/>
</dbReference>
<dbReference type="SUPFAM" id="SSF52266">
    <property type="entry name" value="SGNH hydrolase"/>
    <property type="match status" value="1"/>
</dbReference>
<evidence type="ECO:0000256" key="2">
    <source>
        <dbReference type="SAM" id="SignalP"/>
    </source>
</evidence>
<dbReference type="OrthoDB" id="443290at2759"/>
<evidence type="ECO:0000256" key="1">
    <source>
        <dbReference type="SAM" id="MobiDB-lite"/>
    </source>
</evidence>
<name>A0A812GJ80_9DINO</name>
<evidence type="ECO:0000259" key="3">
    <source>
        <dbReference type="Pfam" id="PF13871"/>
    </source>
</evidence>
<dbReference type="GO" id="GO:0042393">
    <property type="term" value="F:histone binding"/>
    <property type="evidence" value="ECO:0007669"/>
    <property type="project" value="TreeGrafter"/>
</dbReference>
<gene>
    <name evidence="4" type="primary">Sbno2</name>
    <name evidence="4" type="ORF">SNAT2548_LOCUS596</name>
</gene>
<dbReference type="GO" id="GO:0031490">
    <property type="term" value="F:chromatin DNA binding"/>
    <property type="evidence" value="ECO:0007669"/>
    <property type="project" value="TreeGrafter"/>
</dbReference>
<evidence type="ECO:0000313" key="5">
    <source>
        <dbReference type="Proteomes" id="UP000604046"/>
    </source>
</evidence>
<dbReference type="GO" id="GO:0005634">
    <property type="term" value="C:nucleus"/>
    <property type="evidence" value="ECO:0007669"/>
    <property type="project" value="TreeGrafter"/>
</dbReference>